<sequence length="399" mass="45414">MSRPGRCEGIVHSSTAATFSPSRQLRRPFSRQVACSGDKEDAAARSSSRHTTTSRGEMEGDERFLDMLNFGVSPQVPDSPVGEQEMPPTQEVSASAKAKSTKGKNWSSQEDELLVAAWLHTSLDAVIGTDQSSNSYWGRIYDYYSTRKKVSWPVRVQNAITCRWSTINEQVSKFCGYYQQILNRNQSGVTIAQQQAQALVLYKSKDPKNRPFALMHCWLELQKHPKWENRVVSKGPPKKQKKTSDASPGTTSNDEDFGSTDALDTEIRPDGNKRDKERLRKVKASASDALAPKLSLETVWAQKLEKAEAKEAAKNARYERAFELQEKQIALQERQMANQERERQMANQERERQMTIKEREMAQKQFELEEKIMSMDTSTMSGAQQQFYINKQNEIAARR</sequence>
<proteinExistence type="predicted"/>
<feature type="compositionally biased region" description="Low complexity" evidence="2">
    <location>
        <begin position="44"/>
        <end position="55"/>
    </location>
</feature>
<accession>R7W8L0</accession>
<name>R7W8L0_AEGTA</name>
<feature type="compositionally biased region" description="Basic and acidic residues" evidence="2">
    <location>
        <begin position="265"/>
        <end position="278"/>
    </location>
</feature>
<feature type="region of interest" description="Disordered" evidence="2">
    <location>
        <begin position="1"/>
        <end position="60"/>
    </location>
</feature>
<protein>
    <recommendedName>
        <fullName evidence="3">No apical meristem-associated C-terminal domain-containing protein</fullName>
    </recommendedName>
</protein>
<feature type="compositionally biased region" description="Polar residues" evidence="2">
    <location>
        <begin position="12"/>
        <end position="23"/>
    </location>
</feature>
<dbReference type="Pfam" id="PF14303">
    <property type="entry name" value="NAM-associated"/>
    <property type="match status" value="1"/>
</dbReference>
<dbReference type="InterPro" id="IPR029466">
    <property type="entry name" value="NAM-associated_C"/>
</dbReference>
<feature type="domain" description="No apical meristem-associated C-terminal" evidence="3">
    <location>
        <begin position="210"/>
        <end position="395"/>
    </location>
</feature>
<dbReference type="EnsemblPlants" id="EMT13994">
    <property type="protein sequence ID" value="EMT13994"/>
    <property type="gene ID" value="F775_12413"/>
</dbReference>
<feature type="region of interest" description="Disordered" evidence="2">
    <location>
        <begin position="229"/>
        <end position="287"/>
    </location>
</feature>
<evidence type="ECO:0000313" key="4">
    <source>
        <dbReference type="EnsemblPlants" id="EMT13994"/>
    </source>
</evidence>
<feature type="coiled-coil region" evidence="1">
    <location>
        <begin position="301"/>
        <end position="365"/>
    </location>
</feature>
<organism evidence="4">
    <name type="scientific">Aegilops tauschii</name>
    <name type="common">Tausch's goatgrass</name>
    <name type="synonym">Aegilops squarrosa</name>
    <dbReference type="NCBI Taxonomy" id="37682"/>
    <lineage>
        <taxon>Eukaryota</taxon>
        <taxon>Viridiplantae</taxon>
        <taxon>Streptophyta</taxon>
        <taxon>Embryophyta</taxon>
        <taxon>Tracheophyta</taxon>
        <taxon>Spermatophyta</taxon>
        <taxon>Magnoliopsida</taxon>
        <taxon>Liliopsida</taxon>
        <taxon>Poales</taxon>
        <taxon>Poaceae</taxon>
        <taxon>BOP clade</taxon>
        <taxon>Pooideae</taxon>
        <taxon>Triticodae</taxon>
        <taxon>Triticeae</taxon>
        <taxon>Triticinae</taxon>
        <taxon>Aegilops</taxon>
    </lineage>
</organism>
<dbReference type="OMA" id="PKWKQYV"/>
<reference evidence="4" key="1">
    <citation type="submission" date="2015-06" db="UniProtKB">
        <authorList>
            <consortium name="EnsemblPlants"/>
        </authorList>
    </citation>
    <scope>IDENTIFICATION</scope>
</reference>
<dbReference type="PANTHER" id="PTHR45125">
    <property type="entry name" value="F21J9.4-RELATED"/>
    <property type="match status" value="1"/>
</dbReference>
<dbReference type="AlphaFoldDB" id="R7W8L0"/>
<keyword evidence="1" id="KW-0175">Coiled coil</keyword>
<dbReference type="PANTHER" id="PTHR45125:SF28">
    <property type="entry name" value="OS02G0603500 PROTEIN"/>
    <property type="match status" value="1"/>
</dbReference>
<evidence type="ECO:0000259" key="3">
    <source>
        <dbReference type="Pfam" id="PF14303"/>
    </source>
</evidence>
<evidence type="ECO:0000256" key="1">
    <source>
        <dbReference type="SAM" id="Coils"/>
    </source>
</evidence>
<evidence type="ECO:0000256" key="2">
    <source>
        <dbReference type="SAM" id="MobiDB-lite"/>
    </source>
</evidence>